<evidence type="ECO:0000256" key="2">
    <source>
        <dbReference type="ARBA" id="ARBA00004167"/>
    </source>
</evidence>
<organism evidence="18 19">
    <name type="scientific">Stylonychia lemnae</name>
    <name type="common">Ciliate</name>
    <dbReference type="NCBI Taxonomy" id="5949"/>
    <lineage>
        <taxon>Eukaryota</taxon>
        <taxon>Sar</taxon>
        <taxon>Alveolata</taxon>
        <taxon>Ciliophora</taxon>
        <taxon>Intramacronucleata</taxon>
        <taxon>Spirotrichea</taxon>
        <taxon>Stichotrichia</taxon>
        <taxon>Sporadotrichida</taxon>
        <taxon>Oxytrichidae</taxon>
        <taxon>Stylonychinae</taxon>
        <taxon>Stylonychia</taxon>
    </lineage>
</organism>
<dbReference type="EC" id="2.3.2.31" evidence="4"/>
<dbReference type="Pfam" id="PF05773">
    <property type="entry name" value="RWD"/>
    <property type="match status" value="1"/>
</dbReference>
<dbReference type="InterPro" id="IPR017907">
    <property type="entry name" value="Znf_RING_CS"/>
</dbReference>
<keyword evidence="7" id="KW-0479">Metal-binding</keyword>
<dbReference type="Proteomes" id="UP000039865">
    <property type="component" value="Unassembled WGS sequence"/>
</dbReference>
<dbReference type="CDD" id="cd20341">
    <property type="entry name" value="BRcat_RBR_RNF14"/>
    <property type="match status" value="1"/>
</dbReference>
<gene>
    <name evidence="18" type="primary">Contig12337.g13167</name>
    <name evidence="18" type="ORF">STYLEM_18237</name>
</gene>
<comment type="pathway">
    <text evidence="3">Protein modification; protein ubiquitination.</text>
</comment>
<dbReference type="EMBL" id="CCKQ01017236">
    <property type="protein sequence ID" value="CDW89108.1"/>
    <property type="molecule type" value="Genomic_DNA"/>
</dbReference>
<comment type="similarity">
    <text evidence="14">Belongs to the RBR family. RNF14 subfamily.</text>
</comment>
<dbReference type="GO" id="GO:0031090">
    <property type="term" value="C:organelle membrane"/>
    <property type="evidence" value="ECO:0007669"/>
    <property type="project" value="UniProtKB-ARBA"/>
</dbReference>
<evidence type="ECO:0000259" key="17">
    <source>
        <dbReference type="PROSITE" id="PS51873"/>
    </source>
</evidence>
<dbReference type="Pfam" id="PF01485">
    <property type="entry name" value="IBR"/>
    <property type="match status" value="1"/>
</dbReference>
<evidence type="ECO:0000256" key="5">
    <source>
        <dbReference type="ARBA" id="ARBA00022679"/>
    </source>
</evidence>
<evidence type="ECO:0000256" key="6">
    <source>
        <dbReference type="ARBA" id="ARBA00022692"/>
    </source>
</evidence>
<evidence type="ECO:0000256" key="14">
    <source>
        <dbReference type="ARBA" id="ARBA00044508"/>
    </source>
</evidence>
<keyword evidence="8" id="KW-0677">Repeat</keyword>
<dbReference type="GO" id="GO:0008270">
    <property type="term" value="F:zinc ion binding"/>
    <property type="evidence" value="ECO:0007669"/>
    <property type="project" value="UniProtKB-KW"/>
</dbReference>
<dbReference type="PROSITE" id="PS51873">
    <property type="entry name" value="TRIAD"/>
    <property type="match status" value="1"/>
</dbReference>
<dbReference type="PROSITE" id="PS50089">
    <property type="entry name" value="ZF_RING_2"/>
    <property type="match status" value="1"/>
</dbReference>
<evidence type="ECO:0000313" key="18">
    <source>
        <dbReference type="EMBL" id="CDW89108.1"/>
    </source>
</evidence>
<dbReference type="AlphaFoldDB" id="A0A078B6C6"/>
<evidence type="ECO:0000256" key="15">
    <source>
        <dbReference type="PROSITE-ProRule" id="PRU00175"/>
    </source>
</evidence>
<dbReference type="PROSITE" id="PS00518">
    <property type="entry name" value="ZF_RING_1"/>
    <property type="match status" value="1"/>
</dbReference>
<evidence type="ECO:0000256" key="7">
    <source>
        <dbReference type="ARBA" id="ARBA00022723"/>
    </source>
</evidence>
<keyword evidence="9 15" id="KW-0863">Zinc-finger</keyword>
<evidence type="ECO:0000256" key="9">
    <source>
        <dbReference type="ARBA" id="ARBA00022771"/>
    </source>
</evidence>
<dbReference type="GO" id="GO:0061630">
    <property type="term" value="F:ubiquitin protein ligase activity"/>
    <property type="evidence" value="ECO:0007669"/>
    <property type="project" value="UniProtKB-EC"/>
</dbReference>
<dbReference type="SMART" id="SM00184">
    <property type="entry name" value="RING"/>
    <property type="match status" value="2"/>
</dbReference>
<dbReference type="InterPro" id="IPR013083">
    <property type="entry name" value="Znf_RING/FYVE/PHD"/>
</dbReference>
<keyword evidence="11" id="KW-0862">Zinc</keyword>
<dbReference type="Gene3D" id="1.20.120.1750">
    <property type="match status" value="2"/>
</dbReference>
<evidence type="ECO:0000256" key="13">
    <source>
        <dbReference type="ARBA" id="ARBA00023136"/>
    </source>
</evidence>
<keyword evidence="6" id="KW-0812">Transmembrane</keyword>
<evidence type="ECO:0000313" key="19">
    <source>
        <dbReference type="Proteomes" id="UP000039865"/>
    </source>
</evidence>
<dbReference type="SUPFAM" id="SSF57850">
    <property type="entry name" value="RING/U-box"/>
    <property type="match status" value="4"/>
</dbReference>
<dbReference type="InterPro" id="IPR044066">
    <property type="entry name" value="TRIAD_supradom"/>
</dbReference>
<sequence length="514" mass="60062">MEGDLDNPPDEQIDLSEDQILSNIEMQNMELEALTMTLNEKEMKVTEDIENGVAFKMLELHIKPQKFGSPINMNVLHSKGFQVKQEQIEQLPKITLKIKLKRAYPSSQPAIIMIEGFYEKFMSKIEEILNSKWSEDQLILYEWFTYCQQDIIIDLLNDKKELIVDSIQYQQYKEEMIDTIKYTLDIEETNCEICYQLLVGHDNFLILNACGHYFCKSCMHQYAEDLINQGEISKLLCPHYSGCKTFLTEVNLRSINIPEDQIEKLTKFSINQAIEKMDDFGWCPVTACGAPAEVDKVKNFGQCTQCRFVFCITCREKYHFFKQCPALKIHNTNYDQLEKDAQIDNFVKNQFNQIQEQMNLHYIKQCTKQCPNCKFTIQKVDGCNKMICSRCGIFFCWMCVKQISGYSHFSESPQCGDILGAEIPDNIQNKHEVKYDIVADVLKDCIHCPECRTLITRIDACNLLKCYQCKNEFCYQCGRATPEGKDHYENTNCYYLDFDQIKMSKQLNKKHKFF</sequence>
<dbReference type="OrthoDB" id="10009520at2759"/>
<accession>A0A078B6C6</accession>
<dbReference type="Gene3D" id="3.30.40.10">
    <property type="entry name" value="Zinc/RING finger domain, C3HC4 (zinc finger)"/>
    <property type="match status" value="1"/>
</dbReference>
<dbReference type="Pfam" id="PF26200">
    <property type="entry name" value="Rcat_RNF216"/>
    <property type="match status" value="1"/>
</dbReference>
<evidence type="ECO:0000256" key="10">
    <source>
        <dbReference type="ARBA" id="ARBA00022786"/>
    </source>
</evidence>
<evidence type="ECO:0000256" key="4">
    <source>
        <dbReference type="ARBA" id="ARBA00012251"/>
    </source>
</evidence>
<evidence type="ECO:0000256" key="12">
    <source>
        <dbReference type="ARBA" id="ARBA00022989"/>
    </source>
</evidence>
<dbReference type="InParanoid" id="A0A078B6C6"/>
<dbReference type="InterPro" id="IPR001841">
    <property type="entry name" value="Znf_RING"/>
</dbReference>
<dbReference type="SMART" id="SM00647">
    <property type="entry name" value="IBR"/>
    <property type="match status" value="3"/>
</dbReference>
<comment type="subcellular location">
    <subcellularLocation>
        <location evidence="2">Membrane</location>
        <topology evidence="2">Single-pass membrane protein</topology>
    </subcellularLocation>
</comment>
<keyword evidence="10" id="KW-0833">Ubl conjugation pathway</keyword>
<dbReference type="GO" id="GO:0005737">
    <property type="term" value="C:cytoplasm"/>
    <property type="evidence" value="ECO:0007669"/>
    <property type="project" value="UniProtKB-ARBA"/>
</dbReference>
<evidence type="ECO:0000256" key="3">
    <source>
        <dbReference type="ARBA" id="ARBA00004906"/>
    </source>
</evidence>
<dbReference type="InterPro" id="IPR031127">
    <property type="entry name" value="E3_UB_ligase_RBR"/>
</dbReference>
<dbReference type="OMA" id="SVKWLEP"/>
<dbReference type="InterPro" id="IPR006575">
    <property type="entry name" value="RWD_dom"/>
</dbReference>
<dbReference type="CDD" id="cd20336">
    <property type="entry name" value="Rcat_RBR"/>
    <property type="match status" value="1"/>
</dbReference>
<dbReference type="PANTHER" id="PTHR11685">
    <property type="entry name" value="RBR FAMILY RING FINGER AND IBR DOMAIN-CONTAINING"/>
    <property type="match status" value="1"/>
</dbReference>
<comment type="catalytic activity">
    <reaction evidence="1">
        <text>[E2 ubiquitin-conjugating enzyme]-S-ubiquitinyl-L-cysteine + [acceptor protein]-L-lysine = [E2 ubiquitin-conjugating enzyme]-L-cysteine + [acceptor protein]-N(6)-ubiquitinyl-L-lysine.</text>
        <dbReference type="EC" id="2.3.2.31"/>
    </reaction>
</comment>
<dbReference type="GO" id="GO:0016567">
    <property type="term" value="P:protein ubiquitination"/>
    <property type="evidence" value="ECO:0007669"/>
    <property type="project" value="InterPro"/>
</dbReference>
<keyword evidence="12" id="KW-1133">Transmembrane helix</keyword>
<proteinExistence type="inferred from homology"/>
<dbReference type="Gene3D" id="2.20.25.20">
    <property type="match status" value="1"/>
</dbReference>
<keyword evidence="13" id="KW-0472">Membrane</keyword>
<evidence type="ECO:0000256" key="8">
    <source>
        <dbReference type="ARBA" id="ARBA00022737"/>
    </source>
</evidence>
<reference evidence="18 19" key="1">
    <citation type="submission" date="2014-06" db="EMBL/GenBank/DDBJ databases">
        <authorList>
            <person name="Swart Estienne"/>
        </authorList>
    </citation>
    <scope>NUCLEOTIDE SEQUENCE [LARGE SCALE GENOMIC DNA]</scope>
    <source>
        <strain evidence="18 19">130c</strain>
    </source>
</reference>
<evidence type="ECO:0000256" key="1">
    <source>
        <dbReference type="ARBA" id="ARBA00001798"/>
    </source>
</evidence>
<name>A0A078B6C6_STYLE</name>
<evidence type="ECO:0000256" key="11">
    <source>
        <dbReference type="ARBA" id="ARBA00022833"/>
    </source>
</evidence>
<feature type="domain" description="RING-type" evidence="17">
    <location>
        <begin position="187"/>
        <end position="419"/>
    </location>
</feature>
<dbReference type="InterPro" id="IPR016135">
    <property type="entry name" value="UBQ-conjugating_enzyme/RWD"/>
</dbReference>
<feature type="domain" description="RING-type" evidence="16">
    <location>
        <begin position="191"/>
        <end position="238"/>
    </location>
</feature>
<dbReference type="FunFam" id="3.30.40.10:FF:000051">
    <property type="entry name" value="RBR-type E3 ubiquitin transferase"/>
    <property type="match status" value="1"/>
</dbReference>
<evidence type="ECO:0000259" key="16">
    <source>
        <dbReference type="PROSITE" id="PS50089"/>
    </source>
</evidence>
<keyword evidence="19" id="KW-1185">Reference proteome</keyword>
<dbReference type="InterPro" id="IPR047548">
    <property type="entry name" value="Rcat_RBR_RNF14"/>
</dbReference>
<dbReference type="CDD" id="cd20354">
    <property type="entry name" value="Rcat_RBR_RNF14"/>
    <property type="match status" value="1"/>
</dbReference>
<dbReference type="InterPro" id="IPR002867">
    <property type="entry name" value="IBR_dom"/>
</dbReference>
<keyword evidence="5" id="KW-0808">Transferase</keyword>
<protein>
    <recommendedName>
        <fullName evidence="4">RBR-type E3 ubiquitin transferase</fullName>
        <ecNumber evidence="4">2.3.2.31</ecNumber>
    </recommendedName>
</protein>
<dbReference type="Gene3D" id="3.10.110.10">
    <property type="entry name" value="Ubiquitin Conjugating Enzyme"/>
    <property type="match status" value="1"/>
</dbReference>